<comment type="caution">
    <text evidence="1">The sequence shown here is derived from an EMBL/GenBank/DDBJ whole genome shotgun (WGS) entry which is preliminary data.</text>
</comment>
<dbReference type="Proteomes" id="UP000821865">
    <property type="component" value="Chromosome 7"/>
</dbReference>
<name>A0ACB8CD72_DERSI</name>
<keyword evidence="2" id="KW-1185">Reference proteome</keyword>
<evidence type="ECO:0000313" key="2">
    <source>
        <dbReference type="Proteomes" id="UP000821865"/>
    </source>
</evidence>
<dbReference type="EMBL" id="CM023476">
    <property type="protein sequence ID" value="KAH7940705.1"/>
    <property type="molecule type" value="Genomic_DNA"/>
</dbReference>
<reference evidence="1" key="1">
    <citation type="submission" date="2020-05" db="EMBL/GenBank/DDBJ databases">
        <title>Large-scale comparative analyses of tick genomes elucidate their genetic diversity and vector capacities.</title>
        <authorList>
            <person name="Jia N."/>
            <person name="Wang J."/>
            <person name="Shi W."/>
            <person name="Du L."/>
            <person name="Sun Y."/>
            <person name="Zhan W."/>
            <person name="Jiang J."/>
            <person name="Wang Q."/>
            <person name="Zhang B."/>
            <person name="Ji P."/>
            <person name="Sakyi L.B."/>
            <person name="Cui X."/>
            <person name="Yuan T."/>
            <person name="Jiang B."/>
            <person name="Yang W."/>
            <person name="Lam T.T.-Y."/>
            <person name="Chang Q."/>
            <person name="Ding S."/>
            <person name="Wang X."/>
            <person name="Zhu J."/>
            <person name="Ruan X."/>
            <person name="Zhao L."/>
            <person name="Wei J."/>
            <person name="Que T."/>
            <person name="Du C."/>
            <person name="Cheng J."/>
            <person name="Dai P."/>
            <person name="Han X."/>
            <person name="Huang E."/>
            <person name="Gao Y."/>
            <person name="Liu J."/>
            <person name="Shao H."/>
            <person name="Ye R."/>
            <person name="Li L."/>
            <person name="Wei W."/>
            <person name="Wang X."/>
            <person name="Wang C."/>
            <person name="Yang T."/>
            <person name="Huo Q."/>
            <person name="Li W."/>
            <person name="Guo W."/>
            <person name="Chen H."/>
            <person name="Zhou L."/>
            <person name="Ni X."/>
            <person name="Tian J."/>
            <person name="Zhou Y."/>
            <person name="Sheng Y."/>
            <person name="Liu T."/>
            <person name="Pan Y."/>
            <person name="Xia L."/>
            <person name="Li J."/>
            <person name="Zhao F."/>
            <person name="Cao W."/>
        </authorList>
    </citation>
    <scope>NUCLEOTIDE SEQUENCE</scope>
    <source>
        <strain evidence="1">Dsil-2018</strain>
    </source>
</reference>
<gene>
    <name evidence="1" type="ORF">HPB49_003742</name>
</gene>
<proteinExistence type="predicted"/>
<accession>A0ACB8CD72</accession>
<protein>
    <submittedName>
        <fullName evidence="1">Uncharacterized protein</fullName>
    </submittedName>
</protein>
<organism evidence="1 2">
    <name type="scientific">Dermacentor silvarum</name>
    <name type="common">Tick</name>
    <dbReference type="NCBI Taxonomy" id="543639"/>
    <lineage>
        <taxon>Eukaryota</taxon>
        <taxon>Metazoa</taxon>
        <taxon>Ecdysozoa</taxon>
        <taxon>Arthropoda</taxon>
        <taxon>Chelicerata</taxon>
        <taxon>Arachnida</taxon>
        <taxon>Acari</taxon>
        <taxon>Parasitiformes</taxon>
        <taxon>Ixodida</taxon>
        <taxon>Ixodoidea</taxon>
        <taxon>Ixodidae</taxon>
        <taxon>Rhipicephalinae</taxon>
        <taxon>Dermacentor</taxon>
    </lineage>
</organism>
<sequence>MLRRLEKARFHGEIMASVVESQIREVSPGHLVLASLLSAPAGLAASALLHPEIDQPEVVYGVTSLTQGGGGLRLVGRPRYFGWLSAVSLLSPENAPPPRKFRSFACFFFAMSDWDIFQPSSAWCEKHALGAVSRGTMVTLLMVGSIAVNIIGFRVFMEVTNQLLIWISSTVGLPLFSFELWCAFGNVGRKVTTRKPTAAPARRRWHQPTETPAMLALHHRCRRKPAVETQTPRLHYEDLVVVLKSRGTLDLKASFKHGDIGSAVAHYVGELACGDLSVWPVWDQNTVVCGTESTQVASTSRLFWREGEIAFVRKLGTRNVAVVTFVGRRLPPYIPDNHDCVPVRAYKKTIPACYRCGTIGHRVDNCPHPDDGRCGFCGQQVSITPAGLNEHECKPICMICGEAHLTGSAQCTGKFRKLCRPWSQSGGATSMQSQRTDQPPRDRKLNKSGQAPQQQTSKTGKPGQGALQKKTPKNEQCGTGTKPPAFKAGDFPPLSKGPTKQVSNWAGVTSQSSPASTLTPSPIDNGLRVEL</sequence>
<evidence type="ECO:0000313" key="1">
    <source>
        <dbReference type="EMBL" id="KAH7940705.1"/>
    </source>
</evidence>